<reference evidence="1" key="1">
    <citation type="submission" date="2020-08" db="EMBL/GenBank/DDBJ databases">
        <title>Multicomponent nature underlies the extraordinary mechanical properties of spider dragline silk.</title>
        <authorList>
            <person name="Kono N."/>
            <person name="Nakamura H."/>
            <person name="Mori M."/>
            <person name="Yoshida Y."/>
            <person name="Ohtoshi R."/>
            <person name="Malay A.D."/>
            <person name="Moran D.A.P."/>
            <person name="Tomita M."/>
            <person name="Numata K."/>
            <person name="Arakawa K."/>
        </authorList>
    </citation>
    <scope>NUCLEOTIDE SEQUENCE</scope>
</reference>
<evidence type="ECO:0008006" key="3">
    <source>
        <dbReference type="Google" id="ProtNLM"/>
    </source>
</evidence>
<organism evidence="1 2">
    <name type="scientific">Nephila pilipes</name>
    <name type="common">Giant wood spider</name>
    <name type="synonym">Nephila maculata</name>
    <dbReference type="NCBI Taxonomy" id="299642"/>
    <lineage>
        <taxon>Eukaryota</taxon>
        <taxon>Metazoa</taxon>
        <taxon>Ecdysozoa</taxon>
        <taxon>Arthropoda</taxon>
        <taxon>Chelicerata</taxon>
        <taxon>Arachnida</taxon>
        <taxon>Araneae</taxon>
        <taxon>Araneomorphae</taxon>
        <taxon>Entelegynae</taxon>
        <taxon>Araneoidea</taxon>
        <taxon>Nephilidae</taxon>
        <taxon>Nephila</taxon>
    </lineage>
</organism>
<accession>A0A8X6P3P4</accession>
<dbReference type="Proteomes" id="UP000887013">
    <property type="component" value="Unassembled WGS sequence"/>
</dbReference>
<dbReference type="AlphaFoldDB" id="A0A8X6P3P4"/>
<proteinExistence type="predicted"/>
<dbReference type="GO" id="GO:0003676">
    <property type="term" value="F:nucleic acid binding"/>
    <property type="evidence" value="ECO:0007669"/>
    <property type="project" value="InterPro"/>
</dbReference>
<protein>
    <recommendedName>
        <fullName evidence="3">Transposase</fullName>
    </recommendedName>
</protein>
<comment type="caution">
    <text evidence="1">The sequence shown here is derived from an EMBL/GenBank/DDBJ whole genome shotgun (WGS) entry which is preliminary data.</text>
</comment>
<dbReference type="EMBL" id="BMAW01016158">
    <property type="protein sequence ID" value="GFT47634.1"/>
    <property type="molecule type" value="Genomic_DNA"/>
</dbReference>
<gene>
    <name evidence="1" type="primary">AVEN_108806_1</name>
    <name evidence="1" type="ORF">NPIL_441191</name>
</gene>
<name>A0A8X6P3P4_NEPPI</name>
<keyword evidence="2" id="KW-1185">Reference proteome</keyword>
<evidence type="ECO:0000313" key="1">
    <source>
        <dbReference type="EMBL" id="GFT47634.1"/>
    </source>
</evidence>
<sequence>MQTRKRPLTVADLIKLVERFEKTVSLEDRVRSGRPSLRQTLWVCETLASESSVGSNSAREAGRRLAYHHPRYATFFMEFLIRPLFFETQCPVNGWKKVTVNAQDYLTLLCEKVVPYLREKDALCTVTFMQDGATSHTAKSVKEFLIQTFGEEIINSKRCKSP</sequence>
<dbReference type="InterPro" id="IPR036397">
    <property type="entry name" value="RNaseH_sf"/>
</dbReference>
<evidence type="ECO:0000313" key="2">
    <source>
        <dbReference type="Proteomes" id="UP000887013"/>
    </source>
</evidence>
<dbReference type="Gene3D" id="3.30.420.10">
    <property type="entry name" value="Ribonuclease H-like superfamily/Ribonuclease H"/>
    <property type="match status" value="1"/>
</dbReference>
<dbReference type="OrthoDB" id="9979538at2759"/>